<accession>A0A5B8YEE2</accession>
<dbReference type="Proteomes" id="UP000315995">
    <property type="component" value="Chromosome"/>
</dbReference>
<reference evidence="7 8" key="1">
    <citation type="submission" date="2019-06" db="EMBL/GenBank/DDBJ databases">
        <title>Persicimonas caeni gen. nov., sp. nov., a predatory bacterium isolated from solar saltern.</title>
        <authorList>
            <person name="Wang S."/>
        </authorList>
    </citation>
    <scope>NUCLEOTIDE SEQUENCE [LARGE SCALE GENOMIC DNA]</scope>
    <source>
        <strain evidence="7 8">YN101</strain>
    </source>
</reference>
<gene>
    <name evidence="7" type="primary">meaB</name>
    <name evidence="7" type="ORF">FIV42_29285</name>
</gene>
<dbReference type="SUPFAM" id="SSF52540">
    <property type="entry name" value="P-loop containing nucleoside triphosphate hydrolases"/>
    <property type="match status" value="1"/>
</dbReference>
<dbReference type="RefSeq" id="WP_141201134.1">
    <property type="nucleotide sequence ID" value="NZ_CP041186.1"/>
</dbReference>
<evidence type="ECO:0000256" key="4">
    <source>
        <dbReference type="ARBA" id="ARBA00023134"/>
    </source>
</evidence>
<name>A0A4Y6Q2L4_PERCE</name>
<comment type="similarity">
    <text evidence="1">Belongs to the SIMIBI class G3E GTPase family. ArgK/MeaB subfamily.</text>
</comment>
<dbReference type="InterPro" id="IPR027417">
    <property type="entry name" value="P-loop_NTPase"/>
</dbReference>
<organism evidence="7 8">
    <name type="scientific">Persicimonas caeni</name>
    <dbReference type="NCBI Taxonomy" id="2292766"/>
    <lineage>
        <taxon>Bacteria</taxon>
        <taxon>Deltaproteobacteria</taxon>
        <taxon>Bradymonadales</taxon>
        <taxon>Bradymonadaceae</taxon>
        <taxon>Persicimonas</taxon>
    </lineage>
</organism>
<dbReference type="OrthoDB" id="9778292at2"/>
<evidence type="ECO:0000313" key="7">
    <source>
        <dbReference type="EMBL" id="QDG54690.1"/>
    </source>
</evidence>
<dbReference type="SMART" id="SM00382">
    <property type="entry name" value="AAA"/>
    <property type="match status" value="1"/>
</dbReference>
<evidence type="ECO:0000256" key="1">
    <source>
        <dbReference type="ARBA" id="ARBA00009625"/>
    </source>
</evidence>
<dbReference type="CDD" id="cd03114">
    <property type="entry name" value="MMAA-like"/>
    <property type="match status" value="1"/>
</dbReference>
<protein>
    <submittedName>
        <fullName evidence="7">Methylmalonyl Co-A mutase-associated GTPase MeaB</fullName>
    </submittedName>
</protein>
<dbReference type="EMBL" id="CP041186">
    <property type="protein sequence ID" value="QDG54690.1"/>
    <property type="molecule type" value="Genomic_DNA"/>
</dbReference>
<feature type="domain" description="AAA+ ATPase" evidence="6">
    <location>
        <begin position="44"/>
        <end position="217"/>
    </location>
</feature>
<evidence type="ECO:0000256" key="5">
    <source>
        <dbReference type="ARBA" id="ARBA00023186"/>
    </source>
</evidence>
<dbReference type="PANTHER" id="PTHR43087">
    <property type="entry name" value="LYSINE/ARGININE/ORNITHINE TRANSPORT SYSTEM KINASE"/>
    <property type="match status" value="1"/>
</dbReference>
<dbReference type="PANTHER" id="PTHR43087:SF1">
    <property type="entry name" value="LAO_AO TRANSPORT SYSTEM ATPASE"/>
    <property type="match status" value="1"/>
</dbReference>
<keyword evidence="5" id="KW-0143">Chaperone</keyword>
<dbReference type="GO" id="GO:0005525">
    <property type="term" value="F:GTP binding"/>
    <property type="evidence" value="ECO:0007669"/>
    <property type="project" value="UniProtKB-KW"/>
</dbReference>
<evidence type="ECO:0000313" key="8">
    <source>
        <dbReference type="Proteomes" id="UP000315995"/>
    </source>
</evidence>
<dbReference type="NCBIfam" id="TIGR00750">
    <property type="entry name" value="lao"/>
    <property type="match status" value="1"/>
</dbReference>
<dbReference type="InterPro" id="IPR052040">
    <property type="entry name" value="GTPase/Isobutyryl-CoA_mutase"/>
</dbReference>
<dbReference type="InterPro" id="IPR003593">
    <property type="entry name" value="AAA+_ATPase"/>
</dbReference>
<keyword evidence="2" id="KW-0547">Nucleotide-binding</keyword>
<keyword evidence="8" id="KW-1185">Reference proteome</keyword>
<accession>A0A4Y6Q2L4</accession>
<evidence type="ECO:0000256" key="3">
    <source>
        <dbReference type="ARBA" id="ARBA00022801"/>
    </source>
</evidence>
<dbReference type="InterPro" id="IPR005129">
    <property type="entry name" value="GTPase_ArgK"/>
</dbReference>
<sequence length="320" mass="34797">MSEPLYQRILEGDVRAAGRLMRQVDDQIPGARQQLEALFEHTGNAYIIGFTGNPGSGKSTLVNAFIRECRERGLSVGVVAVDPTSPFSGGAILGDRIRMQEHALDEGVFIRSVATRGNLGGVSRSTPALVQILDAMGFDLIIIETVGVGQDEVDIARIADTNIVVTVPGLGDDIQATKAGILEIADVFVINKSDHPGSDRLRRELKAMLSLAVDRSDEDWTPPIVHTVATDAEGLTKLFEKIEAHRDWLEGAGADDSRGARDRRRIEHLIRLIVSGELDARLDAAMAAPTWQRHLEGLVARRESPYEAAEELIAAIARKD</sequence>
<evidence type="ECO:0000256" key="2">
    <source>
        <dbReference type="ARBA" id="ARBA00022741"/>
    </source>
</evidence>
<dbReference type="GO" id="GO:0003924">
    <property type="term" value="F:GTPase activity"/>
    <property type="evidence" value="ECO:0007669"/>
    <property type="project" value="InterPro"/>
</dbReference>
<dbReference type="AlphaFoldDB" id="A0A4Y6Q2L4"/>
<dbReference type="Gene3D" id="3.40.50.300">
    <property type="entry name" value="P-loop containing nucleotide triphosphate hydrolases"/>
    <property type="match status" value="1"/>
</dbReference>
<proteinExistence type="inferred from homology"/>
<evidence type="ECO:0000259" key="6">
    <source>
        <dbReference type="SMART" id="SM00382"/>
    </source>
</evidence>
<keyword evidence="3" id="KW-0378">Hydrolase</keyword>
<dbReference type="Pfam" id="PF03308">
    <property type="entry name" value="MeaB"/>
    <property type="match status" value="1"/>
</dbReference>
<keyword evidence="4" id="KW-0342">GTP-binding</keyword>